<sequence>SNGGARRKNLTAALRLFLVCMVSGGIQYISALEMSLLSPYSQNLGIPHKYVSMLWIGGPIAGFLVNPIVGYYSDRCTIRIGRRRPFIILECLIICISGMLIGFSADIGRYLGDTKENCR</sequence>
<feature type="transmembrane region" description="Helical" evidence="10">
    <location>
        <begin position="12"/>
        <end position="30"/>
    </location>
</feature>
<organism evidence="11 12">
    <name type="scientific">Aegilops tauschii subsp. strangulata</name>
    <name type="common">Goatgrass</name>
    <dbReference type="NCBI Taxonomy" id="200361"/>
    <lineage>
        <taxon>Eukaryota</taxon>
        <taxon>Viridiplantae</taxon>
        <taxon>Streptophyta</taxon>
        <taxon>Embryophyta</taxon>
        <taxon>Tracheophyta</taxon>
        <taxon>Spermatophyta</taxon>
        <taxon>Magnoliopsida</taxon>
        <taxon>Liliopsida</taxon>
        <taxon>Poales</taxon>
        <taxon>Poaceae</taxon>
        <taxon>BOP clade</taxon>
        <taxon>Pooideae</taxon>
        <taxon>Triticodae</taxon>
        <taxon>Triticeae</taxon>
        <taxon>Triticinae</taxon>
        <taxon>Aegilops</taxon>
    </lineage>
</organism>
<feature type="transmembrane region" description="Helical" evidence="10">
    <location>
        <begin position="50"/>
        <end position="73"/>
    </location>
</feature>
<dbReference type="GO" id="GO:0005886">
    <property type="term" value="C:plasma membrane"/>
    <property type="evidence" value="ECO:0007669"/>
    <property type="project" value="UniProtKB-SubCell"/>
</dbReference>
<evidence type="ECO:0000256" key="5">
    <source>
        <dbReference type="ARBA" id="ARBA00022597"/>
    </source>
</evidence>
<evidence type="ECO:0000256" key="10">
    <source>
        <dbReference type="SAM" id="Phobius"/>
    </source>
</evidence>
<reference evidence="12" key="2">
    <citation type="journal article" date="2017" name="Nat. Plants">
        <title>The Aegilops tauschii genome reveals multiple impacts of transposons.</title>
        <authorList>
            <person name="Zhao G."/>
            <person name="Zou C."/>
            <person name="Li K."/>
            <person name="Wang K."/>
            <person name="Li T."/>
            <person name="Gao L."/>
            <person name="Zhang X."/>
            <person name="Wang H."/>
            <person name="Yang Z."/>
            <person name="Liu X."/>
            <person name="Jiang W."/>
            <person name="Mao L."/>
            <person name="Kong X."/>
            <person name="Jiao Y."/>
            <person name="Jia J."/>
        </authorList>
    </citation>
    <scope>NUCLEOTIDE SEQUENCE [LARGE SCALE GENOMIC DNA]</scope>
    <source>
        <strain evidence="12">cv. AL8/78</strain>
    </source>
</reference>
<reference evidence="11" key="4">
    <citation type="submission" date="2019-03" db="UniProtKB">
        <authorList>
            <consortium name="EnsemblPlants"/>
        </authorList>
    </citation>
    <scope>IDENTIFICATION</scope>
</reference>
<dbReference type="PANTHER" id="PTHR19432">
    <property type="entry name" value="SUGAR TRANSPORTER"/>
    <property type="match status" value="1"/>
</dbReference>
<keyword evidence="4" id="KW-0813">Transport</keyword>
<evidence type="ECO:0000256" key="9">
    <source>
        <dbReference type="ARBA" id="ARBA00023136"/>
    </source>
</evidence>
<comment type="similarity">
    <text evidence="3">Belongs to the glycoside-pentoside-hexuronide (GPH) cation symporter transporter (TC 2.A.2.4) family.</text>
</comment>
<dbReference type="PANTHER" id="PTHR19432:SF43">
    <property type="entry name" value="SUCROSE TRANSPORT PROTEIN SUT5"/>
    <property type="match status" value="1"/>
</dbReference>
<evidence type="ECO:0000256" key="4">
    <source>
        <dbReference type="ARBA" id="ARBA00022448"/>
    </source>
</evidence>
<keyword evidence="7" id="KW-0769">Symport</keyword>
<feature type="transmembrane region" description="Helical" evidence="10">
    <location>
        <begin position="85"/>
        <end position="105"/>
    </location>
</feature>
<dbReference type="AlphaFoldDB" id="A0A453QM65"/>
<keyword evidence="9 10" id="KW-0472">Membrane</keyword>
<dbReference type="Gramene" id="AET7Gv20242500.5">
    <property type="protein sequence ID" value="AET7Gv20242500.5"/>
    <property type="gene ID" value="AET7Gv20242500"/>
</dbReference>
<comment type="subcellular location">
    <subcellularLocation>
        <location evidence="1">Cell membrane</location>
        <topology evidence="1">Multi-pass membrane protein</topology>
    </subcellularLocation>
</comment>
<accession>A0A453QM65</accession>
<dbReference type="GO" id="GO:0008506">
    <property type="term" value="F:sucrose:proton symporter activity"/>
    <property type="evidence" value="ECO:0007669"/>
    <property type="project" value="TreeGrafter"/>
</dbReference>
<evidence type="ECO:0000256" key="1">
    <source>
        <dbReference type="ARBA" id="ARBA00004651"/>
    </source>
</evidence>
<evidence type="ECO:0000313" key="12">
    <source>
        <dbReference type="Proteomes" id="UP000015105"/>
    </source>
</evidence>
<evidence type="ECO:0000256" key="2">
    <source>
        <dbReference type="ARBA" id="ARBA00004914"/>
    </source>
</evidence>
<dbReference type="Gene3D" id="1.20.1250.20">
    <property type="entry name" value="MFS general substrate transporter like domains"/>
    <property type="match status" value="1"/>
</dbReference>
<reference evidence="11" key="5">
    <citation type="journal article" date="2021" name="G3 (Bethesda)">
        <title>Aegilops tauschii genome assembly Aet v5.0 features greater sequence contiguity and improved annotation.</title>
        <authorList>
            <person name="Wang L."/>
            <person name="Zhu T."/>
            <person name="Rodriguez J.C."/>
            <person name="Deal K.R."/>
            <person name="Dubcovsky J."/>
            <person name="McGuire P.E."/>
            <person name="Lux T."/>
            <person name="Spannagl M."/>
            <person name="Mayer K.F.X."/>
            <person name="Baldrich P."/>
            <person name="Meyers B.C."/>
            <person name="Huo N."/>
            <person name="Gu Y.Q."/>
            <person name="Zhou H."/>
            <person name="Devos K.M."/>
            <person name="Bennetzen J.L."/>
            <person name="Unver T."/>
            <person name="Budak H."/>
            <person name="Gulick P.J."/>
            <person name="Galiba G."/>
            <person name="Kalapos B."/>
            <person name="Nelson D.R."/>
            <person name="Li P."/>
            <person name="You F.M."/>
            <person name="Luo M.C."/>
            <person name="Dvorak J."/>
        </authorList>
    </citation>
    <scope>NUCLEOTIDE SEQUENCE [LARGE SCALE GENOMIC DNA]</scope>
    <source>
        <strain evidence="11">cv. AL8/78</strain>
    </source>
</reference>
<evidence type="ECO:0000256" key="8">
    <source>
        <dbReference type="ARBA" id="ARBA00022989"/>
    </source>
</evidence>
<keyword evidence="12" id="KW-1185">Reference proteome</keyword>
<dbReference type="EnsemblPlants" id="AET7Gv20242500.5">
    <property type="protein sequence ID" value="AET7Gv20242500.5"/>
    <property type="gene ID" value="AET7Gv20242500"/>
</dbReference>
<dbReference type="InterPro" id="IPR036259">
    <property type="entry name" value="MFS_trans_sf"/>
</dbReference>
<evidence type="ECO:0000256" key="6">
    <source>
        <dbReference type="ARBA" id="ARBA00022692"/>
    </source>
</evidence>
<keyword evidence="6 10" id="KW-0812">Transmembrane</keyword>
<keyword evidence="5" id="KW-0762">Sugar transport</keyword>
<reference evidence="12" key="1">
    <citation type="journal article" date="2014" name="Science">
        <title>Ancient hybridizations among the ancestral genomes of bread wheat.</title>
        <authorList>
            <consortium name="International Wheat Genome Sequencing Consortium,"/>
            <person name="Marcussen T."/>
            <person name="Sandve S.R."/>
            <person name="Heier L."/>
            <person name="Spannagl M."/>
            <person name="Pfeifer M."/>
            <person name="Jakobsen K.S."/>
            <person name="Wulff B.B."/>
            <person name="Steuernagel B."/>
            <person name="Mayer K.F."/>
            <person name="Olsen O.A."/>
        </authorList>
    </citation>
    <scope>NUCLEOTIDE SEQUENCE [LARGE SCALE GENOMIC DNA]</scope>
    <source>
        <strain evidence="12">cv. AL8/78</strain>
    </source>
</reference>
<dbReference type="Pfam" id="PF13347">
    <property type="entry name" value="MFS_2"/>
    <property type="match status" value="1"/>
</dbReference>
<dbReference type="Proteomes" id="UP000015105">
    <property type="component" value="Chromosome 7D"/>
</dbReference>
<keyword evidence="8 10" id="KW-1133">Transmembrane helix</keyword>
<evidence type="ECO:0000256" key="7">
    <source>
        <dbReference type="ARBA" id="ARBA00022847"/>
    </source>
</evidence>
<evidence type="ECO:0000256" key="3">
    <source>
        <dbReference type="ARBA" id="ARBA00007134"/>
    </source>
</evidence>
<dbReference type="SUPFAM" id="SSF103473">
    <property type="entry name" value="MFS general substrate transporter"/>
    <property type="match status" value="1"/>
</dbReference>
<evidence type="ECO:0000313" key="11">
    <source>
        <dbReference type="EnsemblPlants" id="AET7Gv20242500.5"/>
    </source>
</evidence>
<protein>
    <recommendedName>
        <fullName evidence="13">Major facilitator superfamily (MFS) profile domain-containing protein</fullName>
    </recommendedName>
</protein>
<comment type="pathway">
    <text evidence="2">Glycan biosynthesis; sucrose metabolism.</text>
</comment>
<reference evidence="11" key="3">
    <citation type="journal article" date="2017" name="Nature">
        <title>Genome sequence of the progenitor of the wheat D genome Aegilops tauschii.</title>
        <authorList>
            <person name="Luo M.C."/>
            <person name="Gu Y.Q."/>
            <person name="Puiu D."/>
            <person name="Wang H."/>
            <person name="Twardziok S.O."/>
            <person name="Deal K.R."/>
            <person name="Huo N."/>
            <person name="Zhu T."/>
            <person name="Wang L."/>
            <person name="Wang Y."/>
            <person name="McGuire P.E."/>
            <person name="Liu S."/>
            <person name="Long H."/>
            <person name="Ramasamy R.K."/>
            <person name="Rodriguez J.C."/>
            <person name="Van S.L."/>
            <person name="Yuan L."/>
            <person name="Wang Z."/>
            <person name="Xia Z."/>
            <person name="Xiao L."/>
            <person name="Anderson O.D."/>
            <person name="Ouyang S."/>
            <person name="Liang Y."/>
            <person name="Zimin A.V."/>
            <person name="Pertea G."/>
            <person name="Qi P."/>
            <person name="Bennetzen J.L."/>
            <person name="Dai X."/>
            <person name="Dawson M.W."/>
            <person name="Muller H.G."/>
            <person name="Kugler K."/>
            <person name="Rivarola-Duarte L."/>
            <person name="Spannagl M."/>
            <person name="Mayer K.F.X."/>
            <person name="Lu F.H."/>
            <person name="Bevan M.W."/>
            <person name="Leroy P."/>
            <person name="Li P."/>
            <person name="You F.M."/>
            <person name="Sun Q."/>
            <person name="Liu Z."/>
            <person name="Lyons E."/>
            <person name="Wicker T."/>
            <person name="Salzberg S.L."/>
            <person name="Devos K.M."/>
            <person name="Dvorak J."/>
        </authorList>
    </citation>
    <scope>NUCLEOTIDE SEQUENCE [LARGE SCALE GENOMIC DNA]</scope>
    <source>
        <strain evidence="11">cv. AL8/78</strain>
    </source>
</reference>
<proteinExistence type="inferred from homology"/>
<evidence type="ECO:0008006" key="13">
    <source>
        <dbReference type="Google" id="ProtNLM"/>
    </source>
</evidence>
<name>A0A453QM65_AEGTS</name>